<comment type="caution">
    <text evidence="1">The sequence shown here is derived from an EMBL/GenBank/DDBJ whole genome shotgun (WGS) entry which is preliminary data.</text>
</comment>
<organism evidence="1 2">
    <name type="scientific">Candidatus Pullilachnospira stercoravium</name>
    <dbReference type="NCBI Taxonomy" id="2840913"/>
    <lineage>
        <taxon>Bacteria</taxon>
        <taxon>Bacillati</taxon>
        <taxon>Bacillota</taxon>
        <taxon>Clostridia</taxon>
        <taxon>Lachnospirales</taxon>
        <taxon>Lachnospiraceae</taxon>
        <taxon>Lachnospiraceae incertae sedis</taxon>
        <taxon>Candidatus Pullilachnospira</taxon>
    </lineage>
</organism>
<accession>A0A9D1T5Y7</accession>
<dbReference type="AlphaFoldDB" id="A0A9D1T5Y7"/>
<name>A0A9D1T5Y7_9FIRM</name>
<sequence>AIPSRECVRPGQSLNVLGGIVNGAEAPVTAQVHVWGRTGDDWKSLVSLVITVQPGEHRHVYFTIPGDCFTPSFWKGETPEDMELRISHRMPGADEKGKMVFVEI</sequence>
<dbReference type="Proteomes" id="UP000886723">
    <property type="component" value="Unassembled WGS sequence"/>
</dbReference>
<proteinExistence type="predicted"/>
<reference evidence="1" key="1">
    <citation type="submission" date="2020-10" db="EMBL/GenBank/DDBJ databases">
        <authorList>
            <person name="Gilroy R."/>
        </authorList>
    </citation>
    <scope>NUCLEOTIDE SEQUENCE</scope>
    <source>
        <strain evidence="1">ChiBcec2-4451</strain>
    </source>
</reference>
<protein>
    <submittedName>
        <fullName evidence="1">Uncharacterized protein</fullName>
    </submittedName>
</protein>
<reference evidence="1" key="2">
    <citation type="journal article" date="2021" name="PeerJ">
        <title>Extensive microbial diversity within the chicken gut microbiome revealed by metagenomics and culture.</title>
        <authorList>
            <person name="Gilroy R."/>
            <person name="Ravi A."/>
            <person name="Getino M."/>
            <person name="Pursley I."/>
            <person name="Horton D.L."/>
            <person name="Alikhan N.F."/>
            <person name="Baker D."/>
            <person name="Gharbi K."/>
            <person name="Hall N."/>
            <person name="Watson M."/>
            <person name="Adriaenssens E.M."/>
            <person name="Foster-Nyarko E."/>
            <person name="Jarju S."/>
            <person name="Secka A."/>
            <person name="Antonio M."/>
            <person name="Oren A."/>
            <person name="Chaudhuri R.R."/>
            <person name="La Ragione R."/>
            <person name="Hildebrand F."/>
            <person name="Pallen M.J."/>
        </authorList>
    </citation>
    <scope>NUCLEOTIDE SEQUENCE</scope>
    <source>
        <strain evidence="1">ChiBcec2-4451</strain>
    </source>
</reference>
<gene>
    <name evidence="1" type="ORF">IAA63_05960</name>
</gene>
<dbReference type="EMBL" id="DVON01000132">
    <property type="protein sequence ID" value="HIV12671.1"/>
    <property type="molecule type" value="Genomic_DNA"/>
</dbReference>
<feature type="non-terminal residue" evidence="1">
    <location>
        <position position="1"/>
    </location>
</feature>
<evidence type="ECO:0000313" key="1">
    <source>
        <dbReference type="EMBL" id="HIV12671.1"/>
    </source>
</evidence>
<evidence type="ECO:0000313" key="2">
    <source>
        <dbReference type="Proteomes" id="UP000886723"/>
    </source>
</evidence>